<keyword evidence="2" id="KW-1185">Reference proteome</keyword>
<organism evidence="1 2">
    <name type="scientific">Pseudarthrobacter equi</name>
    <dbReference type="NCBI Taxonomy" id="728066"/>
    <lineage>
        <taxon>Bacteria</taxon>
        <taxon>Bacillati</taxon>
        <taxon>Actinomycetota</taxon>
        <taxon>Actinomycetes</taxon>
        <taxon>Micrococcales</taxon>
        <taxon>Micrococcaceae</taxon>
        <taxon>Pseudarthrobacter</taxon>
    </lineage>
</organism>
<sequence>MAGTQVYPFAMSELPASYKEFLSDKSDLFISAVKPVLQQSAADKLHGVRVTYNPGSTGHQAHVDDTLPFGVVFEDID</sequence>
<accession>A0A1H1ZMS4</accession>
<evidence type="ECO:0000313" key="2">
    <source>
        <dbReference type="Proteomes" id="UP000198751"/>
    </source>
</evidence>
<dbReference type="EMBL" id="LT629779">
    <property type="protein sequence ID" value="SDT34867.1"/>
    <property type="molecule type" value="Genomic_DNA"/>
</dbReference>
<dbReference type="Proteomes" id="UP000198751">
    <property type="component" value="Chromosome I"/>
</dbReference>
<gene>
    <name evidence="1" type="ORF">SAMN04489743_2529</name>
</gene>
<name>A0A1H1ZMS4_9MICC</name>
<protein>
    <submittedName>
        <fullName evidence="1">Uncharacterized protein</fullName>
    </submittedName>
</protein>
<proteinExistence type="predicted"/>
<evidence type="ECO:0000313" key="1">
    <source>
        <dbReference type="EMBL" id="SDT34867.1"/>
    </source>
</evidence>
<dbReference type="AlphaFoldDB" id="A0A1H1ZMS4"/>
<reference evidence="2" key="1">
    <citation type="submission" date="2016-10" db="EMBL/GenBank/DDBJ databases">
        <authorList>
            <person name="Varghese N."/>
            <person name="Submissions S."/>
        </authorList>
    </citation>
    <scope>NUCLEOTIDE SEQUENCE [LARGE SCALE GENOMIC DNA]</scope>
    <source>
        <strain evidence="2">IMMIB L-1606</strain>
    </source>
</reference>